<name>A0A1X7V6W0_AMPQE</name>
<accession>A0A1X7V6W0</accession>
<feature type="compositionally biased region" description="Pro residues" evidence="1">
    <location>
        <begin position="60"/>
        <end position="113"/>
    </location>
</feature>
<dbReference type="AlphaFoldDB" id="A0A1X7V6W0"/>
<evidence type="ECO:0000256" key="1">
    <source>
        <dbReference type="SAM" id="MobiDB-lite"/>
    </source>
</evidence>
<proteinExistence type="predicted"/>
<organism evidence="2">
    <name type="scientific">Amphimedon queenslandica</name>
    <name type="common">Sponge</name>
    <dbReference type="NCBI Taxonomy" id="400682"/>
    <lineage>
        <taxon>Eukaryota</taxon>
        <taxon>Metazoa</taxon>
        <taxon>Porifera</taxon>
        <taxon>Demospongiae</taxon>
        <taxon>Heteroscleromorpha</taxon>
        <taxon>Haplosclerida</taxon>
        <taxon>Niphatidae</taxon>
        <taxon>Amphimedon</taxon>
    </lineage>
</organism>
<sequence length="113" mass="12076">MIRWQVHAITISNNLPVTIFCKVGYQFITGRKDYGNKNHMKTKTYRIIKTFMDYDEHHGGPPPPPPVVGGPPPPPPGDLPPPPPDAPPPPPIPRPPPVAGGPPPVDGGPPPLA</sequence>
<dbReference type="EnsemblMetazoa" id="Aqu2.1.35731_001">
    <property type="protein sequence ID" value="Aqu2.1.35731_001"/>
    <property type="gene ID" value="Aqu2.1.35731"/>
</dbReference>
<feature type="region of interest" description="Disordered" evidence="1">
    <location>
        <begin position="52"/>
        <end position="113"/>
    </location>
</feature>
<protein>
    <submittedName>
        <fullName evidence="2">Uncharacterized protein</fullName>
    </submittedName>
</protein>
<reference evidence="2" key="1">
    <citation type="submission" date="2017-05" db="UniProtKB">
        <authorList>
            <consortium name="EnsemblMetazoa"/>
        </authorList>
    </citation>
    <scope>IDENTIFICATION</scope>
</reference>
<dbReference type="InParanoid" id="A0A1X7V6W0"/>
<evidence type="ECO:0000313" key="2">
    <source>
        <dbReference type="EnsemblMetazoa" id="Aqu2.1.35731_001"/>
    </source>
</evidence>